<reference evidence="3" key="1">
    <citation type="submission" date="2022-01" db="EMBL/GenBank/DDBJ databases">
        <authorList>
            <person name="King R."/>
        </authorList>
    </citation>
    <scope>NUCLEOTIDE SEQUENCE</scope>
</reference>
<feature type="region of interest" description="Disordered" evidence="1">
    <location>
        <begin position="89"/>
        <end position="108"/>
    </location>
</feature>
<feature type="chain" id="PRO_5040463924" evidence="2">
    <location>
        <begin position="30"/>
        <end position="214"/>
    </location>
</feature>
<reference evidence="3" key="2">
    <citation type="submission" date="2022-10" db="EMBL/GenBank/DDBJ databases">
        <authorList>
            <consortium name="ENA_rothamsted_submissions"/>
            <consortium name="culmorum"/>
            <person name="King R."/>
        </authorList>
    </citation>
    <scope>NUCLEOTIDE SEQUENCE</scope>
</reference>
<dbReference type="EMBL" id="OU896707">
    <property type="protein sequence ID" value="CAH1116224.1"/>
    <property type="molecule type" value="Genomic_DNA"/>
</dbReference>
<evidence type="ECO:0000313" key="4">
    <source>
        <dbReference type="Proteomes" id="UP001153737"/>
    </source>
</evidence>
<sequence>MQASPIIMPHVPILLTLLVTVSNLGTLNSSSSFEFSFHFGTILSVVHRQQNITVFDYRISRFFHLVFTHVEIMGAAVNHIFLGGILSDSDSDSSETLSSTTSSSSEEQMDHSLNAIIIVNKIRGPVERIPRIENYIGNVILHYTPDIFRQHFRVFPDTFHFLVGCLRKKIGHSDGPGRFQIPLEHQILFALWYMATPDSYRKGYWFSYNQKSSE</sequence>
<evidence type="ECO:0000256" key="2">
    <source>
        <dbReference type="SAM" id="SignalP"/>
    </source>
</evidence>
<organism evidence="3 4">
    <name type="scientific">Phaedon cochleariae</name>
    <name type="common">Mustard beetle</name>
    <dbReference type="NCBI Taxonomy" id="80249"/>
    <lineage>
        <taxon>Eukaryota</taxon>
        <taxon>Metazoa</taxon>
        <taxon>Ecdysozoa</taxon>
        <taxon>Arthropoda</taxon>
        <taxon>Hexapoda</taxon>
        <taxon>Insecta</taxon>
        <taxon>Pterygota</taxon>
        <taxon>Neoptera</taxon>
        <taxon>Endopterygota</taxon>
        <taxon>Coleoptera</taxon>
        <taxon>Polyphaga</taxon>
        <taxon>Cucujiformia</taxon>
        <taxon>Chrysomeloidea</taxon>
        <taxon>Chrysomelidae</taxon>
        <taxon>Chrysomelinae</taxon>
        <taxon>Chrysomelini</taxon>
        <taxon>Phaedon</taxon>
    </lineage>
</organism>
<gene>
    <name evidence="3" type="ORF">PHAECO_LOCUS562</name>
</gene>
<evidence type="ECO:0000313" key="3">
    <source>
        <dbReference type="EMBL" id="CAH1116224.1"/>
    </source>
</evidence>
<name>A0A9P0GHE3_PHACE</name>
<keyword evidence="2" id="KW-0732">Signal</keyword>
<keyword evidence="4" id="KW-1185">Reference proteome</keyword>
<dbReference type="AlphaFoldDB" id="A0A9P0GHE3"/>
<feature type="compositionally biased region" description="Low complexity" evidence="1">
    <location>
        <begin position="94"/>
        <end position="106"/>
    </location>
</feature>
<evidence type="ECO:0000256" key="1">
    <source>
        <dbReference type="SAM" id="MobiDB-lite"/>
    </source>
</evidence>
<proteinExistence type="predicted"/>
<dbReference type="Proteomes" id="UP001153737">
    <property type="component" value="Chromosome 1"/>
</dbReference>
<dbReference type="OrthoDB" id="6776422at2759"/>
<protein>
    <submittedName>
        <fullName evidence="3">Uncharacterized protein</fullName>
    </submittedName>
</protein>
<accession>A0A9P0GHE3</accession>
<feature type="signal peptide" evidence="2">
    <location>
        <begin position="1"/>
        <end position="29"/>
    </location>
</feature>